<proteinExistence type="predicted"/>
<gene>
    <name evidence="1" type="ORF">NQ318_022150</name>
</gene>
<protein>
    <submittedName>
        <fullName evidence="1">Uncharacterized protein</fullName>
    </submittedName>
</protein>
<organism evidence="1 2">
    <name type="scientific">Aromia moschata</name>
    <dbReference type="NCBI Taxonomy" id="1265417"/>
    <lineage>
        <taxon>Eukaryota</taxon>
        <taxon>Metazoa</taxon>
        <taxon>Ecdysozoa</taxon>
        <taxon>Arthropoda</taxon>
        <taxon>Hexapoda</taxon>
        <taxon>Insecta</taxon>
        <taxon>Pterygota</taxon>
        <taxon>Neoptera</taxon>
        <taxon>Endopterygota</taxon>
        <taxon>Coleoptera</taxon>
        <taxon>Polyphaga</taxon>
        <taxon>Cucujiformia</taxon>
        <taxon>Chrysomeloidea</taxon>
        <taxon>Cerambycidae</taxon>
        <taxon>Cerambycinae</taxon>
        <taxon>Callichromatini</taxon>
        <taxon>Aromia</taxon>
    </lineage>
</organism>
<evidence type="ECO:0000313" key="2">
    <source>
        <dbReference type="Proteomes" id="UP001162162"/>
    </source>
</evidence>
<dbReference type="EMBL" id="JAPWTK010000013">
    <property type="protein sequence ID" value="KAJ8959457.1"/>
    <property type="molecule type" value="Genomic_DNA"/>
</dbReference>
<dbReference type="Proteomes" id="UP001162162">
    <property type="component" value="Unassembled WGS sequence"/>
</dbReference>
<comment type="caution">
    <text evidence="1">The sequence shown here is derived from an EMBL/GenBank/DDBJ whole genome shotgun (WGS) entry which is preliminary data.</text>
</comment>
<dbReference type="AlphaFoldDB" id="A0AAV8Z7J3"/>
<accession>A0AAV8Z7J3</accession>
<evidence type="ECO:0000313" key="1">
    <source>
        <dbReference type="EMBL" id="KAJ8959457.1"/>
    </source>
</evidence>
<keyword evidence="2" id="KW-1185">Reference proteome</keyword>
<sequence>MESVAKAKQRYKQYPVILAKCSREATNYATCDNVNLNDCGEEFKHFKSCLQKTAASLKTRI</sequence>
<reference evidence="1" key="1">
    <citation type="journal article" date="2023" name="Insect Mol. Biol.">
        <title>Genome sequencing provides insights into the evolution of gene families encoding plant cell wall-degrading enzymes in longhorned beetles.</title>
        <authorList>
            <person name="Shin N.R."/>
            <person name="Okamura Y."/>
            <person name="Kirsch R."/>
            <person name="Pauchet Y."/>
        </authorList>
    </citation>
    <scope>NUCLEOTIDE SEQUENCE</scope>
    <source>
        <strain evidence="1">AMC_N1</strain>
    </source>
</reference>
<name>A0AAV8Z7J3_9CUCU</name>